<evidence type="ECO:0000256" key="2">
    <source>
        <dbReference type="SAM" id="Phobius"/>
    </source>
</evidence>
<feature type="domain" description="Bacterial sugar transferase" evidence="3">
    <location>
        <begin position="33"/>
        <end position="224"/>
    </location>
</feature>
<evidence type="ECO:0000313" key="4">
    <source>
        <dbReference type="EMBL" id="MBE4907235.1"/>
    </source>
</evidence>
<dbReference type="PANTHER" id="PTHR30576:SF10">
    <property type="entry name" value="SLL5057 PROTEIN"/>
    <property type="match status" value="1"/>
</dbReference>
<keyword evidence="2" id="KW-0812">Transmembrane</keyword>
<dbReference type="InterPro" id="IPR003362">
    <property type="entry name" value="Bact_transf"/>
</dbReference>
<keyword evidence="2" id="KW-1133">Transmembrane helix</keyword>
<comment type="caution">
    <text evidence="4">The sequence shown here is derived from an EMBL/GenBank/DDBJ whole genome shotgun (WGS) entry which is preliminary data.</text>
</comment>
<dbReference type="PANTHER" id="PTHR30576">
    <property type="entry name" value="COLANIC BIOSYNTHESIS UDP-GLUCOSE LIPID CARRIER TRANSFERASE"/>
    <property type="match status" value="1"/>
</dbReference>
<gene>
    <name evidence="4" type="ORF">IMZ08_04070</name>
</gene>
<keyword evidence="5" id="KW-1185">Reference proteome</keyword>
<evidence type="ECO:0000256" key="1">
    <source>
        <dbReference type="ARBA" id="ARBA00006464"/>
    </source>
</evidence>
<dbReference type="EMBL" id="JADCLJ010000007">
    <property type="protein sequence ID" value="MBE4907235.1"/>
    <property type="molecule type" value="Genomic_DNA"/>
</dbReference>
<feature type="transmembrane region" description="Helical" evidence="2">
    <location>
        <begin position="38"/>
        <end position="59"/>
    </location>
</feature>
<dbReference type="RefSeq" id="WP_193534706.1">
    <property type="nucleotide sequence ID" value="NZ_JADCLJ010000007.1"/>
</dbReference>
<sequence length="230" mass="26796">MKTKMNVSVTKVEASEVEITSKATNNLFYLFVKRLIDLIGAVIGMLMILPFIITFSVIYKIGENKGPMFFRQQRIGKEGKVFYIYKFRSMVVDAERKLQSNKVLYKKYIRNNFKLEQHEDPRITKFGRFIRATSIDELPQFINVLKGEMSLVGPRPVVAEELKEYTNRLSEFLSVKPGITGYWQANGRSNVGYPERVDIELYYVIHKSLSLDFKILIKTVWQVINRRGAY</sequence>
<dbReference type="GO" id="GO:0016740">
    <property type="term" value="F:transferase activity"/>
    <property type="evidence" value="ECO:0007669"/>
    <property type="project" value="UniProtKB-KW"/>
</dbReference>
<organism evidence="4 5">
    <name type="scientific">Litchfieldia luteola</name>
    <dbReference type="NCBI Taxonomy" id="682179"/>
    <lineage>
        <taxon>Bacteria</taxon>
        <taxon>Bacillati</taxon>
        <taxon>Bacillota</taxon>
        <taxon>Bacilli</taxon>
        <taxon>Bacillales</taxon>
        <taxon>Bacillaceae</taxon>
        <taxon>Litchfieldia</taxon>
    </lineage>
</organism>
<dbReference type="Pfam" id="PF02397">
    <property type="entry name" value="Bac_transf"/>
    <property type="match status" value="1"/>
</dbReference>
<evidence type="ECO:0000259" key="3">
    <source>
        <dbReference type="Pfam" id="PF02397"/>
    </source>
</evidence>
<keyword evidence="4" id="KW-0808">Transferase</keyword>
<comment type="similarity">
    <text evidence="1">Belongs to the bacterial sugar transferase family.</text>
</comment>
<keyword evidence="2" id="KW-0472">Membrane</keyword>
<proteinExistence type="inferred from homology"/>
<protein>
    <submittedName>
        <fullName evidence="4">Sugar transferase</fullName>
    </submittedName>
</protein>
<name>A0ABR9QFH1_9BACI</name>
<dbReference type="Proteomes" id="UP001516662">
    <property type="component" value="Unassembled WGS sequence"/>
</dbReference>
<accession>A0ABR9QFH1</accession>
<reference evidence="4 5" key="1">
    <citation type="submission" date="2020-10" db="EMBL/GenBank/DDBJ databases">
        <title>Bacillus sp. HD4P25, an endophyte from a halophyte.</title>
        <authorList>
            <person name="Sun J.-Q."/>
        </authorList>
    </citation>
    <scope>NUCLEOTIDE SEQUENCE [LARGE SCALE GENOMIC DNA]</scope>
    <source>
        <strain evidence="4 5">YIM 93174</strain>
    </source>
</reference>
<evidence type="ECO:0000313" key="5">
    <source>
        <dbReference type="Proteomes" id="UP001516662"/>
    </source>
</evidence>